<dbReference type="PANTHER" id="PTHR39428:SF1">
    <property type="entry name" value="F420H(2)-DEPENDENT QUINONE REDUCTASE RV1261C"/>
    <property type="match status" value="1"/>
</dbReference>
<reference evidence="3 4" key="1">
    <citation type="submission" date="2021-01" db="EMBL/GenBank/DDBJ databases">
        <title>Sequencing the genomes of 1000 actinobacteria strains.</title>
        <authorList>
            <person name="Klenk H.-P."/>
        </authorList>
    </citation>
    <scope>NUCLEOTIDE SEQUENCE [LARGE SCALE GENOMIC DNA]</scope>
    <source>
        <strain evidence="3 4">DSM 13057</strain>
    </source>
</reference>
<dbReference type="EMBL" id="JAFBBU010000001">
    <property type="protein sequence ID" value="MBM7472803.1"/>
    <property type="molecule type" value="Genomic_DNA"/>
</dbReference>
<comment type="caution">
    <text evidence="3">The sequence shown here is derived from an EMBL/GenBank/DDBJ whole genome shotgun (WGS) entry which is preliminary data.</text>
</comment>
<dbReference type="NCBIfam" id="TIGR00026">
    <property type="entry name" value="hi_GC_TIGR00026"/>
    <property type="match status" value="1"/>
</dbReference>
<evidence type="ECO:0000313" key="3">
    <source>
        <dbReference type="EMBL" id="MBM7472803.1"/>
    </source>
</evidence>
<sequence length="143" mass="16041">MKAMESSHRFVQWITRGRVGWSINQMPVIELTTIGRRSGERRATMLTSPFHDGDLYVVVASRGGDDRHPAWFLNLESNPNVDVVIGGAPSKPMNARVATPEERARLWPVITKRYANYAGYQMKTTREIPLVLLEPRPTGPIAG</sequence>
<dbReference type="PANTHER" id="PTHR39428">
    <property type="entry name" value="F420H(2)-DEPENDENT QUINONE REDUCTASE RV1261C"/>
    <property type="match status" value="1"/>
</dbReference>
<dbReference type="RefSeq" id="WP_205109818.1">
    <property type="nucleotide sequence ID" value="NZ_BAAAHT010000015.1"/>
</dbReference>
<evidence type="ECO:0000313" key="4">
    <source>
        <dbReference type="Proteomes" id="UP000776164"/>
    </source>
</evidence>
<accession>A0ABS2L6V2</accession>
<comment type="catalytic activity">
    <reaction evidence="2">
        <text>oxidized coenzyme F420-(gamma-L-Glu)(n) + a quinol + H(+) = reduced coenzyme F420-(gamma-L-Glu)(n) + a quinone</text>
        <dbReference type="Rhea" id="RHEA:39663"/>
        <dbReference type="Rhea" id="RHEA-COMP:12939"/>
        <dbReference type="Rhea" id="RHEA-COMP:14378"/>
        <dbReference type="ChEBI" id="CHEBI:15378"/>
        <dbReference type="ChEBI" id="CHEBI:24646"/>
        <dbReference type="ChEBI" id="CHEBI:132124"/>
        <dbReference type="ChEBI" id="CHEBI:133980"/>
        <dbReference type="ChEBI" id="CHEBI:139511"/>
    </reaction>
</comment>
<keyword evidence="4" id="KW-1185">Reference proteome</keyword>
<dbReference type="Gene3D" id="2.30.110.10">
    <property type="entry name" value="Electron Transport, Fmn-binding Protein, Chain A"/>
    <property type="match status" value="1"/>
</dbReference>
<dbReference type="InterPro" id="IPR012349">
    <property type="entry name" value="Split_barrel_FMN-bd"/>
</dbReference>
<gene>
    <name evidence="3" type="ORF">JOE66_002437</name>
</gene>
<evidence type="ECO:0000256" key="1">
    <source>
        <dbReference type="ARBA" id="ARBA00008710"/>
    </source>
</evidence>
<dbReference type="InterPro" id="IPR004378">
    <property type="entry name" value="F420H2_quin_Rdtase"/>
</dbReference>
<dbReference type="Proteomes" id="UP000776164">
    <property type="component" value="Unassembled WGS sequence"/>
</dbReference>
<dbReference type="Pfam" id="PF04075">
    <property type="entry name" value="F420H2_quin_red"/>
    <property type="match status" value="1"/>
</dbReference>
<comment type="similarity">
    <text evidence="1">Belongs to the F420H(2)-dependent quinone reductase family.</text>
</comment>
<evidence type="ECO:0000256" key="2">
    <source>
        <dbReference type="ARBA" id="ARBA00049106"/>
    </source>
</evidence>
<organism evidence="3 4">
    <name type="scientific">Subtercola frigoramans</name>
    <dbReference type="NCBI Taxonomy" id="120298"/>
    <lineage>
        <taxon>Bacteria</taxon>
        <taxon>Bacillati</taxon>
        <taxon>Actinomycetota</taxon>
        <taxon>Actinomycetes</taxon>
        <taxon>Micrococcales</taxon>
        <taxon>Microbacteriaceae</taxon>
        <taxon>Subtercola</taxon>
    </lineage>
</organism>
<name>A0ABS2L6V2_9MICO</name>
<protein>
    <submittedName>
        <fullName evidence="3">Deazaflavin-dependent oxidoreductase (Nitroreductase family)</fullName>
    </submittedName>
</protein>
<proteinExistence type="inferred from homology"/>